<feature type="region of interest" description="Disordered" evidence="2">
    <location>
        <begin position="246"/>
        <end position="282"/>
    </location>
</feature>
<dbReference type="InterPro" id="IPR002110">
    <property type="entry name" value="Ankyrin_rpt"/>
</dbReference>
<dbReference type="AlphaFoldDB" id="A0A6A5C2R4"/>
<comment type="caution">
    <text evidence="3">The sequence shown here is derived from an EMBL/GenBank/DDBJ whole genome shotgun (WGS) entry which is preliminary data.</text>
</comment>
<dbReference type="SUPFAM" id="SSF48403">
    <property type="entry name" value="Ankyrin repeat"/>
    <property type="match status" value="1"/>
</dbReference>
<name>A0A6A5C2R4_NAEFO</name>
<dbReference type="Pfam" id="PF12796">
    <property type="entry name" value="Ank_2"/>
    <property type="match status" value="1"/>
</dbReference>
<sequence>MIPTPPSRGGDGGVQRGDNDLILASPIVNSFAGEEDESVSTGASNIATDISTLSEDLEHDTVSAVDSSSQYTWTTLRDQAVDFYNMVCKRISENRVSLDEFRQLFQEQKEFFNEDFQVWPPSKPIILHVVLCGRLDLLRYLLEDCGYSSTVLGKNGFNVLHYACYYGLYDIVKYLLYDLDLYMLSNDLNAFGETPIDALRSSPYVANEQVRHECLKLFERLEEEKSKKELEEKQIDEELTQILLESTLNEERNFDSNMDNGETTHEENEEEEQEHSRTDLNE</sequence>
<evidence type="ECO:0000256" key="2">
    <source>
        <dbReference type="SAM" id="MobiDB-lite"/>
    </source>
</evidence>
<dbReference type="Proteomes" id="UP000444721">
    <property type="component" value="Unassembled WGS sequence"/>
</dbReference>
<proteinExistence type="predicted"/>
<reference evidence="3 4" key="1">
    <citation type="journal article" date="2019" name="Sci. Rep.">
        <title>Nanopore sequencing improves the draft genome of the human pathogenic amoeba Naegleria fowleri.</title>
        <authorList>
            <person name="Liechti N."/>
            <person name="Schurch N."/>
            <person name="Bruggmann R."/>
            <person name="Wittwer M."/>
        </authorList>
    </citation>
    <scope>NUCLEOTIDE SEQUENCE [LARGE SCALE GENOMIC DNA]</scope>
    <source>
        <strain evidence="3 4">ATCC 30894</strain>
    </source>
</reference>
<organism evidence="3 4">
    <name type="scientific">Naegleria fowleri</name>
    <name type="common">Brain eating amoeba</name>
    <dbReference type="NCBI Taxonomy" id="5763"/>
    <lineage>
        <taxon>Eukaryota</taxon>
        <taxon>Discoba</taxon>
        <taxon>Heterolobosea</taxon>
        <taxon>Tetramitia</taxon>
        <taxon>Eutetramitia</taxon>
        <taxon>Vahlkampfiidae</taxon>
        <taxon>Naegleria</taxon>
    </lineage>
</organism>
<gene>
    <name evidence="3" type="ORF">FDP41_012830</name>
</gene>
<dbReference type="RefSeq" id="XP_044565755.1">
    <property type="nucleotide sequence ID" value="XM_044703393.1"/>
</dbReference>
<feature type="coiled-coil region" evidence="1">
    <location>
        <begin position="207"/>
        <end position="241"/>
    </location>
</feature>
<dbReference type="VEuPathDB" id="AmoebaDB:NF0051790"/>
<keyword evidence="4" id="KW-1185">Reference proteome</keyword>
<evidence type="ECO:0000256" key="1">
    <source>
        <dbReference type="SAM" id="Coils"/>
    </source>
</evidence>
<evidence type="ECO:0000313" key="4">
    <source>
        <dbReference type="Proteomes" id="UP000444721"/>
    </source>
</evidence>
<dbReference type="Gene3D" id="1.25.40.20">
    <property type="entry name" value="Ankyrin repeat-containing domain"/>
    <property type="match status" value="1"/>
</dbReference>
<protein>
    <submittedName>
        <fullName evidence="3">Uncharacterized protein</fullName>
    </submittedName>
</protein>
<dbReference type="VEuPathDB" id="AmoebaDB:NfTy_080030"/>
<accession>A0A6A5C2R4</accession>
<dbReference type="EMBL" id="VFQX01000016">
    <property type="protein sequence ID" value="KAF0981042.1"/>
    <property type="molecule type" value="Genomic_DNA"/>
</dbReference>
<dbReference type="InterPro" id="IPR036770">
    <property type="entry name" value="Ankyrin_rpt-contain_sf"/>
</dbReference>
<keyword evidence="1" id="KW-0175">Coiled coil</keyword>
<dbReference type="GeneID" id="68120045"/>
<dbReference type="VEuPathDB" id="AmoebaDB:FDP41_012830"/>
<evidence type="ECO:0000313" key="3">
    <source>
        <dbReference type="EMBL" id="KAF0981042.1"/>
    </source>
</evidence>